<keyword evidence="3 10" id="KW-0999">Mitochondrion inner membrane</keyword>
<feature type="transmembrane region" description="Helical" evidence="10">
    <location>
        <begin position="219"/>
        <end position="239"/>
    </location>
</feature>
<gene>
    <name evidence="12" type="primary">SHE9</name>
    <name evidence="12" type="ORF">EHS24_009660</name>
</gene>
<comment type="subcellular location">
    <subcellularLocation>
        <location evidence="10">Mitochondrion inner membrane</location>
        <topology evidence="10">Multi-pass membrane protein</topology>
    </subcellularLocation>
</comment>
<dbReference type="InterPro" id="IPR008839">
    <property type="entry name" value="MDM33_fungi"/>
</dbReference>
<feature type="compositionally biased region" description="Polar residues" evidence="11">
    <location>
        <begin position="27"/>
        <end position="37"/>
    </location>
</feature>
<keyword evidence="6" id="KW-0175">Coiled coil</keyword>
<keyword evidence="5 10" id="KW-1133">Transmembrane helix</keyword>
<evidence type="ECO:0000256" key="7">
    <source>
        <dbReference type="ARBA" id="ARBA00023128"/>
    </source>
</evidence>
<evidence type="ECO:0000256" key="10">
    <source>
        <dbReference type="RuleBase" id="RU364128"/>
    </source>
</evidence>
<dbReference type="PANTHER" id="PTHR31961">
    <property type="entry name" value="SENSITIVE TO HIGH EXPRESSION PROTEIN 9, MITOCHONDRIAL"/>
    <property type="match status" value="1"/>
</dbReference>
<comment type="subunit">
    <text evidence="10">Homooligomer.</text>
</comment>
<sequence length="380" mass="41719">MFHRRAPVLLPPTALRRGLPPLRRLVSTDQPDPQLNRSQTPSQPIPSPSLSDRIPDEYRKRLDDWKTTLDRKGRDLAVNAGKNLAIVGLKVNEATGYREVERLKQAVKDREQELTSRRIEVKAAKLAYEEAVSTRTSSQQNVNSLLERKHSWTDSDVANFTTLVRSDHASRHAVTTTSEELKHAELAVDKSFTSLMQAILERYHEEQVWSDKIRSVSTWASIVALAANLIVFVGAIAFVEPWKRRRLVQGLEERMSGMMTRVEAELQTLSSSVGDLEGRMAPVASVIAATPETHMGDLEQAPATAPHSPWIASPSPIEQLSAQAPPSSSLSKVLTWATTQLAHVSPPSAERDLVAASMVGAVGGAVTIGLVGVVFRSLGR</sequence>
<feature type="transmembrane region" description="Helical" evidence="10">
    <location>
        <begin position="353"/>
        <end position="375"/>
    </location>
</feature>
<dbReference type="EMBL" id="RSCE01000009">
    <property type="protein sequence ID" value="RSH79989.1"/>
    <property type="molecule type" value="Genomic_DNA"/>
</dbReference>
<organism evidence="12 13">
    <name type="scientific">Apiotrichum porosum</name>
    <dbReference type="NCBI Taxonomy" id="105984"/>
    <lineage>
        <taxon>Eukaryota</taxon>
        <taxon>Fungi</taxon>
        <taxon>Dikarya</taxon>
        <taxon>Basidiomycota</taxon>
        <taxon>Agaricomycotina</taxon>
        <taxon>Tremellomycetes</taxon>
        <taxon>Trichosporonales</taxon>
        <taxon>Trichosporonaceae</taxon>
        <taxon>Apiotrichum</taxon>
    </lineage>
</organism>
<evidence type="ECO:0000256" key="9">
    <source>
        <dbReference type="ARBA" id="ARBA00024807"/>
    </source>
</evidence>
<evidence type="ECO:0000256" key="5">
    <source>
        <dbReference type="ARBA" id="ARBA00022989"/>
    </source>
</evidence>
<dbReference type="GO" id="GO:0005743">
    <property type="term" value="C:mitochondrial inner membrane"/>
    <property type="evidence" value="ECO:0007669"/>
    <property type="project" value="UniProtKB-SubCell"/>
</dbReference>
<evidence type="ECO:0000256" key="1">
    <source>
        <dbReference type="ARBA" id="ARBA00007472"/>
    </source>
</evidence>
<proteinExistence type="inferred from homology"/>
<dbReference type="AlphaFoldDB" id="A0A427XM32"/>
<dbReference type="PANTHER" id="PTHR31961:SF3">
    <property type="entry name" value="SENSITIVE TO HIGH EXPRESSION PROTEIN 9, MITOCHONDRIAL"/>
    <property type="match status" value="1"/>
</dbReference>
<evidence type="ECO:0000256" key="4">
    <source>
        <dbReference type="ARBA" id="ARBA00022946"/>
    </source>
</evidence>
<keyword evidence="2 10" id="KW-0812">Transmembrane</keyword>
<protein>
    <recommendedName>
        <fullName evidence="10">Sensitive to high expression protein 9, mitochondrial</fullName>
    </recommendedName>
</protein>
<keyword evidence="8 10" id="KW-0472">Membrane</keyword>
<dbReference type="GeneID" id="39594203"/>
<dbReference type="RefSeq" id="XP_028475098.1">
    <property type="nucleotide sequence ID" value="XM_028624930.1"/>
</dbReference>
<dbReference type="Proteomes" id="UP000279236">
    <property type="component" value="Unassembled WGS sequence"/>
</dbReference>
<feature type="region of interest" description="Disordered" evidence="11">
    <location>
        <begin position="19"/>
        <end position="54"/>
    </location>
</feature>
<dbReference type="GO" id="GO:0007007">
    <property type="term" value="P:inner mitochondrial membrane organization"/>
    <property type="evidence" value="ECO:0007669"/>
    <property type="project" value="TreeGrafter"/>
</dbReference>
<comment type="caution">
    <text evidence="12">The sequence shown here is derived from an EMBL/GenBank/DDBJ whole genome shotgun (WGS) entry which is preliminary data.</text>
</comment>
<dbReference type="Pfam" id="PF05546">
    <property type="entry name" value="She9_MDM33"/>
    <property type="match status" value="1"/>
</dbReference>
<evidence type="ECO:0000313" key="13">
    <source>
        <dbReference type="Proteomes" id="UP000279236"/>
    </source>
</evidence>
<evidence type="ECO:0000256" key="8">
    <source>
        <dbReference type="ARBA" id="ARBA00023136"/>
    </source>
</evidence>
<evidence type="ECO:0000256" key="11">
    <source>
        <dbReference type="SAM" id="MobiDB-lite"/>
    </source>
</evidence>
<evidence type="ECO:0000256" key="3">
    <source>
        <dbReference type="ARBA" id="ARBA00022792"/>
    </source>
</evidence>
<dbReference type="OrthoDB" id="5595506at2759"/>
<accession>A0A427XM32</accession>
<evidence type="ECO:0000313" key="12">
    <source>
        <dbReference type="EMBL" id="RSH79989.1"/>
    </source>
</evidence>
<comment type="function">
    <text evidence="9">Required for the maintenance of the structure of the mitochondrial inner membrane. Involved in mitochondrial morphology. Causes growth arrest when highly overexpressed.</text>
</comment>
<reference evidence="12 13" key="1">
    <citation type="submission" date="2018-11" db="EMBL/GenBank/DDBJ databases">
        <title>Genome sequence of Apiotrichum porosum DSM 27194.</title>
        <authorList>
            <person name="Aliyu H."/>
            <person name="Gorte O."/>
            <person name="Ochsenreither K."/>
        </authorList>
    </citation>
    <scope>NUCLEOTIDE SEQUENCE [LARGE SCALE GENOMIC DNA]</scope>
    <source>
        <strain evidence="12 13">DSM 27194</strain>
    </source>
</reference>
<keyword evidence="7 10" id="KW-0496">Mitochondrion</keyword>
<keyword evidence="13" id="KW-1185">Reference proteome</keyword>
<comment type="similarity">
    <text evidence="1 10">Belongs to the SHE9 family.</text>
</comment>
<name>A0A427XM32_9TREE</name>
<keyword evidence="4 10" id="KW-0809">Transit peptide</keyword>
<evidence type="ECO:0000256" key="2">
    <source>
        <dbReference type="ARBA" id="ARBA00022692"/>
    </source>
</evidence>
<evidence type="ECO:0000256" key="6">
    <source>
        <dbReference type="ARBA" id="ARBA00023054"/>
    </source>
</evidence>